<keyword evidence="2 3" id="KW-0808">Transferase</keyword>
<protein>
    <submittedName>
        <fullName evidence="3">Glycosyltransferase</fullName>
    </submittedName>
</protein>
<dbReference type="AlphaFoldDB" id="A0A538U9X5"/>
<keyword evidence="1" id="KW-0328">Glycosyltransferase</keyword>
<dbReference type="Gene3D" id="3.40.50.2000">
    <property type="entry name" value="Glycogen Phosphorylase B"/>
    <property type="match status" value="2"/>
</dbReference>
<organism evidence="3 4">
    <name type="scientific">Eiseniibacteriota bacterium</name>
    <dbReference type="NCBI Taxonomy" id="2212470"/>
    <lineage>
        <taxon>Bacteria</taxon>
        <taxon>Candidatus Eiseniibacteriota</taxon>
    </lineage>
</organism>
<gene>
    <name evidence="3" type="ORF">E6K81_06660</name>
</gene>
<dbReference type="EMBL" id="VBPB01000096">
    <property type="protein sequence ID" value="TMQ72712.1"/>
    <property type="molecule type" value="Genomic_DNA"/>
</dbReference>
<evidence type="ECO:0000256" key="1">
    <source>
        <dbReference type="ARBA" id="ARBA00022676"/>
    </source>
</evidence>
<comment type="caution">
    <text evidence="3">The sequence shown here is derived from an EMBL/GenBank/DDBJ whole genome shotgun (WGS) entry which is preliminary data.</text>
</comment>
<dbReference type="Pfam" id="PF13692">
    <property type="entry name" value="Glyco_trans_1_4"/>
    <property type="match status" value="1"/>
</dbReference>
<dbReference type="SUPFAM" id="SSF53756">
    <property type="entry name" value="UDP-Glycosyltransferase/glycogen phosphorylase"/>
    <property type="match status" value="1"/>
</dbReference>
<dbReference type="PANTHER" id="PTHR12526">
    <property type="entry name" value="GLYCOSYLTRANSFERASE"/>
    <property type="match status" value="1"/>
</dbReference>
<accession>A0A538U9X5</accession>
<dbReference type="PANTHER" id="PTHR12526:SF510">
    <property type="entry name" value="D-INOSITOL 3-PHOSPHATE GLYCOSYLTRANSFERASE"/>
    <property type="match status" value="1"/>
</dbReference>
<name>A0A538U9X5_UNCEI</name>
<dbReference type="Proteomes" id="UP000319771">
    <property type="component" value="Unassembled WGS sequence"/>
</dbReference>
<evidence type="ECO:0000256" key="2">
    <source>
        <dbReference type="ARBA" id="ARBA00022679"/>
    </source>
</evidence>
<sequence length="393" mass="43282">MRIALVGPVHPWRGGIAQYLGLLGESLMPRAEVRGVTFTRQYPGFLFPGESQRDPKAEPPRFPVSARLDSIAPWSWRATARALEAFAPGLVLLKWWLPFFGPAFASAVGPLRDRGTKVVLVCDNLVPHERRPFDGPFTGWMLRNSDGYLVMSESVERDLDRLKPGAPHRRVLHPLYAQFDRGRFTRASARERLGLDGEVAVFFGYVRHYKGLDVLLDAWPRVRAERPATLVVAGEFYEDAAPYRAQVERVNAAAGTAAGAAAGPPGDAVRLLDRYLPDDEVEALFKAADVVVLPYRSATQSGVTHVAYALGVPVITTDVGGLSETVRPDVTGLVVPRADPAALAQAIVRFFRDRMGPRLREGVAALQAEHSWSVLADRVIELGDELHPTRGWR</sequence>
<evidence type="ECO:0000313" key="3">
    <source>
        <dbReference type="EMBL" id="TMQ72712.1"/>
    </source>
</evidence>
<reference evidence="3 4" key="1">
    <citation type="journal article" date="2019" name="Nat. Microbiol.">
        <title>Mediterranean grassland soil C-N compound turnover is dependent on rainfall and depth, and is mediated by genomically divergent microorganisms.</title>
        <authorList>
            <person name="Diamond S."/>
            <person name="Andeer P.F."/>
            <person name="Li Z."/>
            <person name="Crits-Christoph A."/>
            <person name="Burstein D."/>
            <person name="Anantharaman K."/>
            <person name="Lane K.R."/>
            <person name="Thomas B.C."/>
            <person name="Pan C."/>
            <person name="Northen T.R."/>
            <person name="Banfield J.F."/>
        </authorList>
    </citation>
    <scope>NUCLEOTIDE SEQUENCE [LARGE SCALE GENOMIC DNA]</scope>
    <source>
        <strain evidence="3">WS_11</strain>
    </source>
</reference>
<proteinExistence type="predicted"/>
<evidence type="ECO:0000313" key="4">
    <source>
        <dbReference type="Proteomes" id="UP000319771"/>
    </source>
</evidence>
<dbReference type="GO" id="GO:0016757">
    <property type="term" value="F:glycosyltransferase activity"/>
    <property type="evidence" value="ECO:0007669"/>
    <property type="project" value="UniProtKB-KW"/>
</dbReference>